<evidence type="ECO:0000259" key="1">
    <source>
        <dbReference type="Pfam" id="PF14821"/>
    </source>
</evidence>
<name>A0A382ATV7_9ZZZZ</name>
<dbReference type="Gene3D" id="3.90.1380.10">
    <property type="entry name" value="Threonine synthase, N-terminal domain"/>
    <property type="match status" value="1"/>
</dbReference>
<proteinExistence type="predicted"/>
<dbReference type="Gene3D" id="3.40.50.1100">
    <property type="match status" value="2"/>
</dbReference>
<dbReference type="SUPFAM" id="SSF53686">
    <property type="entry name" value="Tryptophan synthase beta subunit-like PLP-dependent enzymes"/>
    <property type="match status" value="1"/>
</dbReference>
<dbReference type="PANTHER" id="PTHR42690">
    <property type="entry name" value="THREONINE SYNTHASE FAMILY MEMBER"/>
    <property type="match status" value="1"/>
</dbReference>
<dbReference type="Pfam" id="PF14821">
    <property type="entry name" value="Thr_synth_N"/>
    <property type="match status" value="1"/>
</dbReference>
<protein>
    <recommendedName>
        <fullName evidence="1">Threonine synthase N-terminal domain-containing protein</fullName>
    </recommendedName>
</protein>
<accession>A0A382ATV7</accession>
<reference evidence="2" key="1">
    <citation type="submission" date="2018-05" db="EMBL/GenBank/DDBJ databases">
        <authorList>
            <person name="Lanie J.A."/>
            <person name="Ng W.-L."/>
            <person name="Kazmierczak K.M."/>
            <person name="Andrzejewski T.M."/>
            <person name="Davidsen T.M."/>
            <person name="Wayne K.J."/>
            <person name="Tettelin H."/>
            <person name="Glass J.I."/>
            <person name="Rusch D."/>
            <person name="Podicherti R."/>
            <person name="Tsui H.-C.T."/>
            <person name="Winkler M.E."/>
        </authorList>
    </citation>
    <scope>NUCLEOTIDE SEQUENCE</scope>
</reference>
<dbReference type="PANTHER" id="PTHR42690:SF1">
    <property type="entry name" value="THREONINE SYNTHASE-LIKE 2"/>
    <property type="match status" value="1"/>
</dbReference>
<dbReference type="EMBL" id="UINC01026825">
    <property type="protein sequence ID" value="SVB04980.1"/>
    <property type="molecule type" value="Genomic_DNA"/>
</dbReference>
<sequence length="122" mass="14058">MKYVSTRDNSKEYNFEQVFIKGLADDGGLYVPISLKKYNTEELLELKNLNYNELSTEIINLFSSDFIPKEELSSLIIKSYSTFREKEVVKLSSVGEIKLLELFHGPTLAFKDIAMQFIGNLY</sequence>
<feature type="non-terminal residue" evidence="2">
    <location>
        <position position="122"/>
    </location>
</feature>
<dbReference type="AlphaFoldDB" id="A0A382ATV7"/>
<dbReference type="InterPro" id="IPR051166">
    <property type="entry name" value="Threonine_Synthase"/>
</dbReference>
<feature type="domain" description="Threonine synthase N-terminal" evidence="1">
    <location>
        <begin position="2"/>
        <end position="80"/>
    </location>
</feature>
<gene>
    <name evidence="2" type="ORF">METZ01_LOCUS157834</name>
</gene>
<dbReference type="InterPro" id="IPR037158">
    <property type="entry name" value="Thr_synth_N_sf"/>
</dbReference>
<dbReference type="InterPro" id="IPR036052">
    <property type="entry name" value="TrpB-like_PALP_sf"/>
</dbReference>
<evidence type="ECO:0000313" key="2">
    <source>
        <dbReference type="EMBL" id="SVB04980.1"/>
    </source>
</evidence>
<dbReference type="InterPro" id="IPR029144">
    <property type="entry name" value="Thr_synth_N"/>
</dbReference>
<organism evidence="2">
    <name type="scientific">marine metagenome</name>
    <dbReference type="NCBI Taxonomy" id="408172"/>
    <lineage>
        <taxon>unclassified sequences</taxon>
        <taxon>metagenomes</taxon>
        <taxon>ecological metagenomes</taxon>
    </lineage>
</organism>